<accession>A0A6H1ZBN8</accession>
<dbReference type="InterPro" id="IPR010921">
    <property type="entry name" value="Trp_repressor/repl_initiator"/>
</dbReference>
<dbReference type="EMBL" id="MT144594">
    <property type="protein sequence ID" value="QJH93963.1"/>
    <property type="molecule type" value="Genomic_DNA"/>
</dbReference>
<evidence type="ECO:0000313" key="2">
    <source>
        <dbReference type="EMBL" id="QJA44685.1"/>
    </source>
</evidence>
<evidence type="ECO:0000313" key="3">
    <source>
        <dbReference type="EMBL" id="QJA67361.1"/>
    </source>
</evidence>
<dbReference type="GO" id="GO:0006275">
    <property type="term" value="P:regulation of DNA replication"/>
    <property type="evidence" value="ECO:0007669"/>
    <property type="project" value="InterPro"/>
</dbReference>
<evidence type="ECO:0000313" key="5">
    <source>
        <dbReference type="EMBL" id="QJH93963.1"/>
    </source>
</evidence>
<dbReference type="Gene3D" id="1.10.1750.10">
    <property type="match status" value="1"/>
</dbReference>
<organism evidence="2">
    <name type="scientific">viral metagenome</name>
    <dbReference type="NCBI Taxonomy" id="1070528"/>
    <lineage>
        <taxon>unclassified sequences</taxon>
        <taxon>metagenomes</taxon>
        <taxon>organismal metagenomes</taxon>
    </lineage>
</organism>
<sequence>MTTAVMSEAQTATAYQRQLINAHRERQARFAAAAKRAKPPAANLNVKPEPTAEVILVQPAADEKKKCGRPLGWRKPQPPRLLVQHDSHVIAYREWLVVLGRFQEALAKGRTDVSLEELLSEARSRRPARAIIDEVLAKFPNVSLEQVKGTGRQRHVVRPRQLIMYELYQQRKDLSFPAIGRMLGGRDHTTVLHAVNKIKAELARQKDEQAAAE</sequence>
<evidence type="ECO:0000313" key="4">
    <source>
        <dbReference type="EMBL" id="QJB00787.1"/>
    </source>
</evidence>
<dbReference type="CDD" id="cd06571">
    <property type="entry name" value="Bac_DnaA_C"/>
    <property type="match status" value="1"/>
</dbReference>
<dbReference type="EMBL" id="MT143701">
    <property type="protein sequence ID" value="QJB00787.1"/>
    <property type="molecule type" value="Genomic_DNA"/>
</dbReference>
<dbReference type="Pfam" id="PF08299">
    <property type="entry name" value="Bac_DnaA_C"/>
    <property type="match status" value="1"/>
</dbReference>
<dbReference type="PROSITE" id="PS01008">
    <property type="entry name" value="DNAA"/>
    <property type="match status" value="1"/>
</dbReference>
<dbReference type="InterPro" id="IPR018312">
    <property type="entry name" value="Chromosome_initiator_DnaA_CS"/>
</dbReference>
<feature type="domain" description="Chromosomal replication initiator DnaA C-terminal" evidence="1">
    <location>
        <begin position="127"/>
        <end position="198"/>
    </location>
</feature>
<dbReference type="AlphaFoldDB" id="A0A6H1ZBN8"/>
<dbReference type="SMART" id="SM00760">
    <property type="entry name" value="Bac_DnaA_C"/>
    <property type="match status" value="1"/>
</dbReference>
<reference evidence="2" key="1">
    <citation type="submission" date="2020-03" db="EMBL/GenBank/DDBJ databases">
        <title>The deep terrestrial virosphere.</title>
        <authorList>
            <person name="Holmfeldt K."/>
            <person name="Nilsson E."/>
            <person name="Simone D."/>
            <person name="Lopez-Fernandez M."/>
            <person name="Wu X."/>
            <person name="de Brujin I."/>
            <person name="Lundin D."/>
            <person name="Andersson A."/>
            <person name="Bertilsson S."/>
            <person name="Dopson M."/>
        </authorList>
    </citation>
    <scope>NUCLEOTIDE SEQUENCE</scope>
    <source>
        <strain evidence="4">MM171A00166</strain>
        <strain evidence="6">MM415A00140</strain>
        <strain evidence="3">MM415B00227</strain>
        <strain evidence="2">TM448A00134</strain>
        <strain evidence="5">TM448B00166</strain>
    </source>
</reference>
<dbReference type="GO" id="GO:0006270">
    <property type="term" value="P:DNA replication initiation"/>
    <property type="evidence" value="ECO:0007669"/>
    <property type="project" value="InterPro"/>
</dbReference>
<evidence type="ECO:0000259" key="1">
    <source>
        <dbReference type="SMART" id="SM00760"/>
    </source>
</evidence>
<dbReference type="GO" id="GO:0005524">
    <property type="term" value="F:ATP binding"/>
    <property type="evidence" value="ECO:0007669"/>
    <property type="project" value="InterPro"/>
</dbReference>
<name>A0A6H1ZBN8_9ZZZZ</name>
<dbReference type="EMBL" id="MT143979">
    <property type="protein sequence ID" value="QJA44685.1"/>
    <property type="molecule type" value="Genomic_DNA"/>
</dbReference>
<dbReference type="InterPro" id="IPR013159">
    <property type="entry name" value="DnaA_C"/>
</dbReference>
<dbReference type="PANTHER" id="PTHR30050">
    <property type="entry name" value="CHROMOSOMAL REPLICATION INITIATOR PROTEIN DNAA"/>
    <property type="match status" value="1"/>
</dbReference>
<gene>
    <name evidence="4" type="ORF">MM171A00166_0030</name>
    <name evidence="6" type="ORF">MM415A00140_0053</name>
    <name evidence="3" type="ORF">MM415B00227_0023</name>
    <name evidence="2" type="ORF">TM448A00134_0019</name>
    <name evidence="5" type="ORF">TM448B00166_0007</name>
</gene>
<dbReference type="GO" id="GO:0003688">
    <property type="term" value="F:DNA replication origin binding"/>
    <property type="evidence" value="ECO:0007669"/>
    <property type="project" value="InterPro"/>
</dbReference>
<dbReference type="PANTHER" id="PTHR30050:SF4">
    <property type="entry name" value="ATP-BINDING PROTEIN RV3427C IN INSERTION SEQUENCE-RELATED"/>
    <property type="match status" value="1"/>
</dbReference>
<evidence type="ECO:0000313" key="6">
    <source>
        <dbReference type="EMBL" id="QJI05303.1"/>
    </source>
</evidence>
<dbReference type="EMBL" id="MT145197">
    <property type="protein sequence ID" value="QJI05303.1"/>
    <property type="molecule type" value="Genomic_DNA"/>
</dbReference>
<dbReference type="EMBL" id="MT141570">
    <property type="protein sequence ID" value="QJA67361.1"/>
    <property type="molecule type" value="Genomic_DNA"/>
</dbReference>
<protein>
    <submittedName>
        <fullName evidence="2">Putative DNA replication initiation protein</fullName>
    </submittedName>
</protein>
<proteinExistence type="predicted"/>
<dbReference type="SUPFAM" id="SSF48295">
    <property type="entry name" value="TrpR-like"/>
    <property type="match status" value="1"/>
</dbReference>